<comment type="caution">
    <text evidence="4">The sequence shown here is derived from an EMBL/GenBank/DDBJ whole genome shotgun (WGS) entry which is preliminary data.</text>
</comment>
<feature type="domain" description="DUF668" evidence="2">
    <location>
        <begin position="349"/>
        <end position="434"/>
    </location>
</feature>
<dbReference type="InterPro" id="IPR007700">
    <property type="entry name" value="DUF668"/>
</dbReference>
<dbReference type="InterPro" id="IPR045021">
    <property type="entry name" value="PSI1/2/3"/>
</dbReference>
<evidence type="ECO:0000313" key="4">
    <source>
        <dbReference type="EMBL" id="KAK4276505.1"/>
    </source>
</evidence>
<dbReference type="GO" id="GO:0045927">
    <property type="term" value="P:positive regulation of growth"/>
    <property type="evidence" value="ECO:0007669"/>
    <property type="project" value="InterPro"/>
</dbReference>
<dbReference type="PANTHER" id="PTHR31730:SF18">
    <property type="entry name" value="PROTEIN PSK SIMULATOR 2"/>
    <property type="match status" value="1"/>
</dbReference>
<protein>
    <submittedName>
        <fullName evidence="4">Uncharacterized protein</fullName>
    </submittedName>
</protein>
<evidence type="ECO:0000259" key="2">
    <source>
        <dbReference type="Pfam" id="PF05003"/>
    </source>
</evidence>
<reference evidence="4" key="1">
    <citation type="submission" date="2023-10" db="EMBL/GenBank/DDBJ databases">
        <title>Chromosome-level genome of the transformable northern wattle, Acacia crassicarpa.</title>
        <authorList>
            <person name="Massaro I."/>
            <person name="Sinha N.R."/>
            <person name="Poethig S."/>
            <person name="Leichty A.R."/>
        </authorList>
    </citation>
    <scope>NUCLEOTIDE SEQUENCE</scope>
    <source>
        <strain evidence="4">Acra3RX</strain>
        <tissue evidence="4">Leaf</tissue>
    </source>
</reference>
<dbReference type="Proteomes" id="UP001293593">
    <property type="component" value="Unassembled WGS sequence"/>
</dbReference>
<dbReference type="Pfam" id="PF05003">
    <property type="entry name" value="DUF668"/>
    <property type="match status" value="1"/>
</dbReference>
<feature type="compositionally biased region" description="Polar residues" evidence="1">
    <location>
        <begin position="61"/>
        <end position="76"/>
    </location>
</feature>
<feature type="region of interest" description="Disordered" evidence="1">
    <location>
        <begin position="27"/>
        <end position="77"/>
    </location>
</feature>
<accession>A0AAE1MTE5</accession>
<dbReference type="InterPro" id="IPR021864">
    <property type="entry name" value="DUF3475"/>
</dbReference>
<keyword evidence="5" id="KW-1185">Reference proteome</keyword>
<gene>
    <name evidence="4" type="ORF">QN277_014646</name>
</gene>
<evidence type="ECO:0000259" key="3">
    <source>
        <dbReference type="Pfam" id="PF11961"/>
    </source>
</evidence>
<dbReference type="Pfam" id="PF11961">
    <property type="entry name" value="DUF3475"/>
    <property type="match status" value="1"/>
</dbReference>
<proteinExistence type="predicted"/>
<evidence type="ECO:0000256" key="1">
    <source>
        <dbReference type="SAM" id="MobiDB-lite"/>
    </source>
</evidence>
<dbReference type="AlphaFoldDB" id="A0AAE1MTE5"/>
<dbReference type="PANTHER" id="PTHR31730">
    <property type="entry name" value="OS01G0873900 PROTEIN"/>
    <property type="match status" value="1"/>
</dbReference>
<evidence type="ECO:0000313" key="5">
    <source>
        <dbReference type="Proteomes" id="UP001293593"/>
    </source>
</evidence>
<organism evidence="4 5">
    <name type="scientific">Acacia crassicarpa</name>
    <name type="common">northern wattle</name>
    <dbReference type="NCBI Taxonomy" id="499986"/>
    <lineage>
        <taxon>Eukaryota</taxon>
        <taxon>Viridiplantae</taxon>
        <taxon>Streptophyta</taxon>
        <taxon>Embryophyta</taxon>
        <taxon>Tracheophyta</taxon>
        <taxon>Spermatophyta</taxon>
        <taxon>Magnoliopsida</taxon>
        <taxon>eudicotyledons</taxon>
        <taxon>Gunneridae</taxon>
        <taxon>Pentapetalae</taxon>
        <taxon>rosids</taxon>
        <taxon>fabids</taxon>
        <taxon>Fabales</taxon>
        <taxon>Fabaceae</taxon>
        <taxon>Caesalpinioideae</taxon>
        <taxon>mimosoid clade</taxon>
        <taxon>Acacieae</taxon>
        <taxon>Acacia</taxon>
    </lineage>
</organism>
<feature type="compositionally biased region" description="Basic and acidic residues" evidence="1">
    <location>
        <begin position="27"/>
        <end position="59"/>
    </location>
</feature>
<dbReference type="EMBL" id="JAWXYG010000003">
    <property type="protein sequence ID" value="KAK4276505.1"/>
    <property type="molecule type" value="Genomic_DNA"/>
</dbReference>
<sequence length="611" mass="68272">MGAVCSAGTVERNEEFARKNLGFSGIQKKEKSFAKRDGDSSPTSSKKDHGKTQRKRDSGELQLSFSSELKSSTPTRTGAWKVTQRGSFLGKAGERAVEVLDSLGSSMTKLNTSTGFSSSVASRGNKITILAFEVANTITKGAILFQSLSEENIQILKKEIFQSEGLQHLVSTDMKELLSLAEADKREEFDAFSREVARFGDACKDPQWHNLDRYFSRLDLDAFGDKQPKEEAEKTMQELTTLAQNTAELYHELNAFDRFEQDYRQKIQEMESLNLPLKGESLTIFQSELKHQKKIVMSLKSKSLWSRNLEGIVEKLVDIVVYMHQAISELLGNYGASAAAVNNGKGPQRLGDAGLALHYANVINQINMIASRPTFVQPNTRDTLYHALPNSIKSSLPSRLLTVDTKKEISITQVKAEIDKTLQWLVPLATNTTKAHQGFGWVGEWANKSNDFGDDSAKQSNIIRLQTLHYADKQKIDVHLLELLTLLHQLMSIGRYRHDAMKPMPNRSPLKGLDFQSKIQHWISIDGSGKTVGVKLSEEDRSLLQEVMRRKRTPGVSTSEDLALANKREALGRGWCSSRSVGSSPINDLDTRVRWDLHNSPPLDILDGVTY</sequence>
<feature type="domain" description="DUF3475" evidence="3">
    <location>
        <begin position="129"/>
        <end position="185"/>
    </location>
</feature>
<name>A0AAE1MTE5_9FABA</name>